<evidence type="ECO:0000256" key="5">
    <source>
        <dbReference type="ARBA" id="ARBA00022692"/>
    </source>
</evidence>
<evidence type="ECO:0000256" key="6">
    <source>
        <dbReference type="ARBA" id="ARBA00022989"/>
    </source>
</evidence>
<feature type="domain" description="ABC transmembrane type-1" evidence="9">
    <location>
        <begin position="90"/>
        <end position="298"/>
    </location>
</feature>
<comment type="caution">
    <text evidence="10">The sequence shown here is derived from an EMBL/GenBank/DDBJ whole genome shotgun (WGS) entry which is preliminary data.</text>
</comment>
<keyword evidence="6 8" id="KW-1133">Transmembrane helix</keyword>
<name>A0ABS8CIG4_9RHOB</name>
<dbReference type="CDD" id="cd06261">
    <property type="entry name" value="TM_PBP2"/>
    <property type="match status" value="1"/>
</dbReference>
<evidence type="ECO:0000256" key="2">
    <source>
        <dbReference type="ARBA" id="ARBA00007069"/>
    </source>
</evidence>
<organism evidence="10 11">
    <name type="scientific">Pseudogemmobacter faecipullorum</name>
    <dbReference type="NCBI Taxonomy" id="2755041"/>
    <lineage>
        <taxon>Bacteria</taxon>
        <taxon>Pseudomonadati</taxon>
        <taxon>Pseudomonadota</taxon>
        <taxon>Alphaproteobacteria</taxon>
        <taxon>Rhodobacterales</taxon>
        <taxon>Paracoccaceae</taxon>
        <taxon>Pseudogemmobacter</taxon>
    </lineage>
</organism>
<evidence type="ECO:0000256" key="7">
    <source>
        <dbReference type="ARBA" id="ARBA00023136"/>
    </source>
</evidence>
<dbReference type="InterPro" id="IPR000515">
    <property type="entry name" value="MetI-like"/>
</dbReference>
<dbReference type="Gene3D" id="1.10.3720.10">
    <property type="entry name" value="MetI-like"/>
    <property type="match status" value="1"/>
</dbReference>
<evidence type="ECO:0000256" key="8">
    <source>
        <dbReference type="RuleBase" id="RU363032"/>
    </source>
</evidence>
<keyword evidence="4" id="KW-1003">Cell membrane</keyword>
<keyword evidence="5 8" id="KW-0812">Transmembrane</keyword>
<proteinExistence type="inferred from homology"/>
<comment type="subcellular location">
    <subcellularLocation>
        <location evidence="1 8">Cell membrane</location>
        <topology evidence="1 8">Multi-pass membrane protein</topology>
    </subcellularLocation>
</comment>
<evidence type="ECO:0000256" key="3">
    <source>
        <dbReference type="ARBA" id="ARBA00022448"/>
    </source>
</evidence>
<comment type="similarity">
    <text evidence="2">Belongs to the binding-protein-dependent transport system permease family. CysTW subfamily.</text>
</comment>
<feature type="transmembrane region" description="Helical" evidence="8">
    <location>
        <begin position="177"/>
        <end position="198"/>
    </location>
</feature>
<dbReference type="EMBL" id="JACDXX010000003">
    <property type="protein sequence ID" value="MCB5409188.1"/>
    <property type="molecule type" value="Genomic_DNA"/>
</dbReference>
<keyword evidence="3 8" id="KW-0813">Transport</keyword>
<sequence>MTRSSLSAAELAQSRASARNAWLLSAPALLLLFVAACGPLLIVVVYSFLTAGPTGGVKWEFSWDAWTSILYSRDIFDDTLKLADAHLTIFWRSLKISVLTTLITFAVGFPTAWFIATRPPAARAFWLFLITIPFWTNLLIRTFAITEVIRAEGLMNTALIGLGLISAPIRLMNTDTAVLIGMAYVYLPLMVLPLFAAIDRFDMRLLEAGYDLYASRLQVLRHVILPIVRPGIVAGSILVFVPSLGAYVTPRILGGGKNMMIGNFIELQFGQGRNWPLGASLSVALLVVVMVALLFYVRAAGKGSNPHG</sequence>
<dbReference type="PROSITE" id="PS50928">
    <property type="entry name" value="ABC_TM1"/>
    <property type="match status" value="1"/>
</dbReference>
<feature type="transmembrane region" description="Helical" evidence="8">
    <location>
        <begin position="96"/>
        <end position="116"/>
    </location>
</feature>
<dbReference type="PANTHER" id="PTHR42929">
    <property type="entry name" value="INNER MEMBRANE ABC TRANSPORTER PERMEASE PROTEIN YDCU-RELATED-RELATED"/>
    <property type="match status" value="1"/>
</dbReference>
<dbReference type="PANTHER" id="PTHR42929:SF1">
    <property type="entry name" value="INNER MEMBRANE ABC TRANSPORTER PERMEASE PROTEIN YDCU-RELATED"/>
    <property type="match status" value="1"/>
</dbReference>
<dbReference type="Proteomes" id="UP001198571">
    <property type="component" value="Unassembled WGS sequence"/>
</dbReference>
<feature type="transmembrane region" description="Helical" evidence="8">
    <location>
        <begin position="219"/>
        <end position="241"/>
    </location>
</feature>
<dbReference type="SUPFAM" id="SSF161098">
    <property type="entry name" value="MetI-like"/>
    <property type="match status" value="1"/>
</dbReference>
<evidence type="ECO:0000256" key="4">
    <source>
        <dbReference type="ARBA" id="ARBA00022475"/>
    </source>
</evidence>
<evidence type="ECO:0000313" key="11">
    <source>
        <dbReference type="Proteomes" id="UP001198571"/>
    </source>
</evidence>
<gene>
    <name evidence="10" type="ORF">H0485_04090</name>
</gene>
<keyword evidence="7 8" id="KW-0472">Membrane</keyword>
<dbReference type="InterPro" id="IPR035906">
    <property type="entry name" value="MetI-like_sf"/>
</dbReference>
<feature type="transmembrane region" description="Helical" evidence="8">
    <location>
        <begin position="277"/>
        <end position="297"/>
    </location>
</feature>
<dbReference type="Pfam" id="PF00528">
    <property type="entry name" value="BPD_transp_1"/>
    <property type="match status" value="1"/>
</dbReference>
<keyword evidence="11" id="KW-1185">Reference proteome</keyword>
<feature type="transmembrane region" description="Helical" evidence="8">
    <location>
        <begin position="28"/>
        <end position="49"/>
    </location>
</feature>
<evidence type="ECO:0000313" key="10">
    <source>
        <dbReference type="EMBL" id="MCB5409188.1"/>
    </source>
</evidence>
<feature type="transmembrane region" description="Helical" evidence="8">
    <location>
        <begin position="122"/>
        <end position="141"/>
    </location>
</feature>
<evidence type="ECO:0000259" key="9">
    <source>
        <dbReference type="PROSITE" id="PS50928"/>
    </source>
</evidence>
<accession>A0ABS8CIG4</accession>
<reference evidence="10 11" key="1">
    <citation type="submission" date="2020-07" db="EMBL/GenBank/DDBJ databases">
        <title>Pseudogemmobacter sp. nov., isolated from poultry manure in Taiwan.</title>
        <authorList>
            <person name="Lin S.-Y."/>
            <person name="Tang Y.-S."/>
            <person name="Young C.-C."/>
        </authorList>
    </citation>
    <scope>NUCLEOTIDE SEQUENCE [LARGE SCALE GENOMIC DNA]</scope>
    <source>
        <strain evidence="10 11">CC-YST710</strain>
    </source>
</reference>
<evidence type="ECO:0000256" key="1">
    <source>
        <dbReference type="ARBA" id="ARBA00004651"/>
    </source>
</evidence>
<protein>
    <submittedName>
        <fullName evidence="10">ABC transporter permease</fullName>
    </submittedName>
</protein>
<dbReference type="RefSeq" id="WP_226934093.1">
    <property type="nucleotide sequence ID" value="NZ_JACDXX010000003.1"/>
</dbReference>